<dbReference type="Proteomes" id="UP000018466">
    <property type="component" value="Unassembled WGS sequence"/>
</dbReference>
<evidence type="ECO:0000256" key="1">
    <source>
        <dbReference type="ARBA" id="ARBA00001946"/>
    </source>
</evidence>
<dbReference type="Gene3D" id="3.30.460.10">
    <property type="entry name" value="Beta Polymerase, domain 2"/>
    <property type="match status" value="1"/>
</dbReference>
<organism evidence="11 12">
    <name type="scientific">Stomatobaculum longum</name>
    <dbReference type="NCBI Taxonomy" id="796942"/>
    <lineage>
        <taxon>Bacteria</taxon>
        <taxon>Bacillati</taxon>
        <taxon>Bacillota</taxon>
        <taxon>Clostridia</taxon>
        <taxon>Lachnospirales</taxon>
        <taxon>Lachnospiraceae</taxon>
        <taxon>Stomatobaculum</taxon>
    </lineage>
</organism>
<evidence type="ECO:0000256" key="4">
    <source>
        <dbReference type="ARBA" id="ARBA00022695"/>
    </source>
</evidence>
<dbReference type="GO" id="GO:0008033">
    <property type="term" value="P:tRNA processing"/>
    <property type="evidence" value="ECO:0007669"/>
    <property type="project" value="UniProtKB-KW"/>
</dbReference>
<dbReference type="PROSITE" id="PS51257">
    <property type="entry name" value="PROKAR_LIPOPROTEIN"/>
    <property type="match status" value="1"/>
</dbReference>
<dbReference type="CDD" id="cd05398">
    <property type="entry name" value="NT_ClassII-CCAase"/>
    <property type="match status" value="1"/>
</dbReference>
<accession>A0AA36Y5T3</accession>
<reference evidence="11 12" key="1">
    <citation type="submission" date="2011-10" db="EMBL/GenBank/DDBJ databases">
        <title>The Genome Sequence of Lachnospiraceae bacterium ACC2.</title>
        <authorList>
            <consortium name="The Broad Institute Genome Sequencing Platform"/>
            <person name="Earl A."/>
            <person name="Ward D."/>
            <person name="Feldgarden M."/>
            <person name="Gevers D."/>
            <person name="Sizova M."/>
            <person name="Hazen A."/>
            <person name="Epstein S."/>
            <person name="Young S.K."/>
            <person name="Zeng Q."/>
            <person name="Gargeya S."/>
            <person name="Fitzgerald M."/>
            <person name="Haas B."/>
            <person name="Abouelleil A."/>
            <person name="Alvarado L."/>
            <person name="Arachchi H.M."/>
            <person name="Berlin A."/>
            <person name="Brown A."/>
            <person name="Chapman S.B."/>
            <person name="Chen Z."/>
            <person name="Dunbar C."/>
            <person name="Freedman E."/>
            <person name="Gearin G."/>
            <person name="Goldberg J."/>
            <person name="Griggs A."/>
            <person name="Gujja S."/>
            <person name="Heiman D."/>
            <person name="Howarth C."/>
            <person name="Larson L."/>
            <person name="Lui A."/>
            <person name="MacDonald P.J.P."/>
            <person name="Montmayeur A."/>
            <person name="Murphy C."/>
            <person name="Neiman D."/>
            <person name="Pearson M."/>
            <person name="Priest M."/>
            <person name="Roberts A."/>
            <person name="Saif S."/>
            <person name="Shea T."/>
            <person name="Shenoy N."/>
            <person name="Sisk P."/>
            <person name="Stolte C."/>
            <person name="Sykes S."/>
            <person name="Wortman J."/>
            <person name="Nusbaum C."/>
            <person name="Birren B."/>
        </authorList>
    </citation>
    <scope>NUCLEOTIDE SEQUENCE [LARGE SCALE GENOMIC DNA]</scope>
    <source>
        <strain evidence="11 12">ACC2</strain>
    </source>
</reference>
<evidence type="ECO:0000256" key="8">
    <source>
        <dbReference type="RuleBase" id="RU003953"/>
    </source>
</evidence>
<dbReference type="SUPFAM" id="SSF81301">
    <property type="entry name" value="Nucleotidyltransferase"/>
    <property type="match status" value="1"/>
</dbReference>
<keyword evidence="7" id="KW-0460">Magnesium</keyword>
<feature type="domain" description="tRNA nucleotidyltransferase/poly(A) polymerase RNA and SrmB- binding" evidence="10">
    <location>
        <begin position="168"/>
        <end position="219"/>
    </location>
</feature>
<keyword evidence="8" id="KW-0694">RNA-binding</keyword>
<dbReference type="Pfam" id="PF01743">
    <property type="entry name" value="PolyA_pol"/>
    <property type="match status" value="1"/>
</dbReference>
<evidence type="ECO:0000256" key="2">
    <source>
        <dbReference type="ARBA" id="ARBA00022679"/>
    </source>
</evidence>
<evidence type="ECO:0000256" key="5">
    <source>
        <dbReference type="ARBA" id="ARBA00022723"/>
    </source>
</evidence>
<dbReference type="EMBL" id="AGEL01000006">
    <property type="protein sequence ID" value="EHO17437.1"/>
    <property type="molecule type" value="Genomic_DNA"/>
</dbReference>
<dbReference type="InterPro" id="IPR032828">
    <property type="entry name" value="PolyA_RNA-bd"/>
</dbReference>
<dbReference type="PANTHER" id="PTHR46173:SF1">
    <property type="entry name" value="CCA TRNA NUCLEOTIDYLTRANSFERASE 1, MITOCHONDRIAL"/>
    <property type="match status" value="1"/>
</dbReference>
<evidence type="ECO:0000256" key="7">
    <source>
        <dbReference type="ARBA" id="ARBA00022842"/>
    </source>
</evidence>
<dbReference type="GO" id="GO:0016779">
    <property type="term" value="F:nucleotidyltransferase activity"/>
    <property type="evidence" value="ECO:0007669"/>
    <property type="project" value="UniProtKB-KW"/>
</dbReference>
<dbReference type="Gene3D" id="1.10.246.80">
    <property type="match status" value="1"/>
</dbReference>
<dbReference type="Pfam" id="PF12627">
    <property type="entry name" value="PolyA_pol_RNAbd"/>
    <property type="match status" value="1"/>
</dbReference>
<comment type="cofactor">
    <cofactor evidence="1">
        <name>Mg(2+)</name>
        <dbReference type="ChEBI" id="CHEBI:18420"/>
    </cofactor>
</comment>
<keyword evidence="4" id="KW-0548">Nucleotidyltransferase</keyword>
<gene>
    <name evidence="11" type="ORF">HMPREF9623_01036</name>
</gene>
<proteinExistence type="inferred from homology"/>
<keyword evidence="3" id="KW-0819">tRNA processing</keyword>
<dbReference type="AlphaFoldDB" id="A0AA36Y5T3"/>
<evidence type="ECO:0008006" key="13">
    <source>
        <dbReference type="Google" id="ProtNLM"/>
    </source>
</evidence>
<dbReference type="InterPro" id="IPR043519">
    <property type="entry name" value="NT_sf"/>
</dbReference>
<evidence type="ECO:0000256" key="3">
    <source>
        <dbReference type="ARBA" id="ARBA00022694"/>
    </source>
</evidence>
<dbReference type="PANTHER" id="PTHR46173">
    <property type="entry name" value="CCA TRNA NUCLEOTIDYLTRANSFERASE 1, MITOCHONDRIAL"/>
    <property type="match status" value="1"/>
</dbReference>
<dbReference type="GO" id="GO:0046872">
    <property type="term" value="F:metal ion binding"/>
    <property type="evidence" value="ECO:0007669"/>
    <property type="project" value="UniProtKB-KW"/>
</dbReference>
<sequence>MRLPETVRDILNKLETAGFQAYAVGGCVRDSILGKEPDDWDLTTDARPEEVKALFPRTVDTGLQHGTVTVLLGGEGYEVTTYRIDGSYSDGRHPDSICFTPSLAEDLKRRDFTINAMAVSERGELVDLFGGQEDLARGCIRCVGDPYARFREDALRMLRAVRFAAQLNFEIEAETFKALTELSSNLARVSKERILAELTKLLLSNHPEKLELLYVAGLAPEMAAHFPGVHLDSRAARLPRCKALRFAAAGERITPEALGKLLTELKSDRATRDRAVLLLTAVHKPLPESETEVRRYLSDIGHDAFTELLLLKEAGYGSEETTGGVEQRTERIAKLRALRQEIAERGDCLEIRGLALGGAELLALGIPKGPALGACLRALLNAVLEEPARNEKTYLYAHAAAWLEAQKKENGGAVK</sequence>
<dbReference type="GO" id="GO:0000166">
    <property type="term" value="F:nucleotide binding"/>
    <property type="evidence" value="ECO:0007669"/>
    <property type="project" value="UniProtKB-KW"/>
</dbReference>
<evidence type="ECO:0000313" key="12">
    <source>
        <dbReference type="Proteomes" id="UP000018466"/>
    </source>
</evidence>
<dbReference type="NCBIfam" id="NF009814">
    <property type="entry name" value="PRK13299.1"/>
    <property type="match status" value="1"/>
</dbReference>
<dbReference type="InterPro" id="IPR002646">
    <property type="entry name" value="PolA_pol_head_dom"/>
</dbReference>
<dbReference type="Gene3D" id="1.10.3090.10">
    <property type="entry name" value="cca-adding enzyme, domain 2"/>
    <property type="match status" value="1"/>
</dbReference>
<keyword evidence="6" id="KW-0547">Nucleotide-binding</keyword>
<keyword evidence="12" id="KW-1185">Reference proteome</keyword>
<keyword evidence="2 8" id="KW-0808">Transferase</keyword>
<dbReference type="InterPro" id="IPR050264">
    <property type="entry name" value="Bact_CCA-adding_enz_type3_sf"/>
</dbReference>
<evidence type="ECO:0000313" key="11">
    <source>
        <dbReference type="EMBL" id="EHO17437.1"/>
    </source>
</evidence>
<name>A0AA36Y5T3_9FIRM</name>
<keyword evidence="5" id="KW-0479">Metal-binding</keyword>
<evidence type="ECO:0000256" key="6">
    <source>
        <dbReference type="ARBA" id="ARBA00022741"/>
    </source>
</evidence>
<comment type="similarity">
    <text evidence="8">Belongs to the tRNA nucleotidyltransferase/poly(A) polymerase family.</text>
</comment>
<protein>
    <recommendedName>
        <fullName evidence="13">CCA tRNA nucleotidyltransferase</fullName>
    </recommendedName>
</protein>
<dbReference type="SUPFAM" id="SSF81891">
    <property type="entry name" value="Poly A polymerase C-terminal region-like"/>
    <property type="match status" value="1"/>
</dbReference>
<dbReference type="GO" id="GO:0000049">
    <property type="term" value="F:tRNA binding"/>
    <property type="evidence" value="ECO:0007669"/>
    <property type="project" value="TreeGrafter"/>
</dbReference>
<evidence type="ECO:0000259" key="10">
    <source>
        <dbReference type="Pfam" id="PF12627"/>
    </source>
</evidence>
<feature type="domain" description="Poly A polymerase head" evidence="9">
    <location>
        <begin position="21"/>
        <end position="141"/>
    </location>
</feature>
<evidence type="ECO:0000259" key="9">
    <source>
        <dbReference type="Pfam" id="PF01743"/>
    </source>
</evidence>
<comment type="caution">
    <text evidence="11">The sequence shown here is derived from an EMBL/GenBank/DDBJ whole genome shotgun (WGS) entry which is preliminary data.</text>
</comment>